<evidence type="ECO:0000313" key="3">
    <source>
        <dbReference type="Proteomes" id="UP001218218"/>
    </source>
</evidence>
<gene>
    <name evidence="2" type="ORF">DFH08DRAFT_808543</name>
</gene>
<evidence type="ECO:0008006" key="4">
    <source>
        <dbReference type="Google" id="ProtNLM"/>
    </source>
</evidence>
<reference evidence="2" key="1">
    <citation type="submission" date="2023-03" db="EMBL/GenBank/DDBJ databases">
        <title>Massive genome expansion in bonnet fungi (Mycena s.s.) driven by repeated elements and novel gene families across ecological guilds.</title>
        <authorList>
            <consortium name="Lawrence Berkeley National Laboratory"/>
            <person name="Harder C.B."/>
            <person name="Miyauchi S."/>
            <person name="Viragh M."/>
            <person name="Kuo A."/>
            <person name="Thoen E."/>
            <person name="Andreopoulos B."/>
            <person name="Lu D."/>
            <person name="Skrede I."/>
            <person name="Drula E."/>
            <person name="Henrissat B."/>
            <person name="Morin E."/>
            <person name="Kohler A."/>
            <person name="Barry K."/>
            <person name="LaButti K."/>
            <person name="Morin E."/>
            <person name="Salamov A."/>
            <person name="Lipzen A."/>
            <person name="Mereny Z."/>
            <person name="Hegedus B."/>
            <person name="Baldrian P."/>
            <person name="Stursova M."/>
            <person name="Weitz H."/>
            <person name="Taylor A."/>
            <person name="Grigoriev I.V."/>
            <person name="Nagy L.G."/>
            <person name="Martin F."/>
            <person name="Kauserud H."/>
        </authorList>
    </citation>
    <scope>NUCLEOTIDE SEQUENCE</scope>
    <source>
        <strain evidence="2">CBHHK002</strain>
    </source>
</reference>
<sequence length="118" mass="13380">MCDTHHIFQSSAWFWMLSLIPAVRTFDPVDSSGPMDDELLLEQTWQRGWRNREDEAGLLVMRVSDGNGPANNCGGSEFEKGGCGVRFIQNHSRTLSFGFSSSESRRLAYRNFLIYLGL</sequence>
<dbReference type="EMBL" id="JARIHO010000018">
    <property type="protein sequence ID" value="KAJ7347758.1"/>
    <property type="molecule type" value="Genomic_DNA"/>
</dbReference>
<feature type="signal peptide" evidence="1">
    <location>
        <begin position="1"/>
        <end position="25"/>
    </location>
</feature>
<dbReference type="AlphaFoldDB" id="A0AAD7A1M9"/>
<organism evidence="2 3">
    <name type="scientific">Mycena albidolilacea</name>
    <dbReference type="NCBI Taxonomy" id="1033008"/>
    <lineage>
        <taxon>Eukaryota</taxon>
        <taxon>Fungi</taxon>
        <taxon>Dikarya</taxon>
        <taxon>Basidiomycota</taxon>
        <taxon>Agaricomycotina</taxon>
        <taxon>Agaricomycetes</taxon>
        <taxon>Agaricomycetidae</taxon>
        <taxon>Agaricales</taxon>
        <taxon>Marasmiineae</taxon>
        <taxon>Mycenaceae</taxon>
        <taxon>Mycena</taxon>
    </lineage>
</organism>
<comment type="caution">
    <text evidence="2">The sequence shown here is derived from an EMBL/GenBank/DDBJ whole genome shotgun (WGS) entry which is preliminary data.</text>
</comment>
<accession>A0AAD7A1M9</accession>
<evidence type="ECO:0000313" key="2">
    <source>
        <dbReference type="EMBL" id="KAJ7347758.1"/>
    </source>
</evidence>
<keyword evidence="1" id="KW-0732">Signal</keyword>
<dbReference type="Proteomes" id="UP001218218">
    <property type="component" value="Unassembled WGS sequence"/>
</dbReference>
<feature type="chain" id="PRO_5042208017" description="Secreted protein" evidence="1">
    <location>
        <begin position="26"/>
        <end position="118"/>
    </location>
</feature>
<name>A0AAD7A1M9_9AGAR</name>
<keyword evidence="3" id="KW-1185">Reference proteome</keyword>
<evidence type="ECO:0000256" key="1">
    <source>
        <dbReference type="SAM" id="SignalP"/>
    </source>
</evidence>
<protein>
    <recommendedName>
        <fullName evidence="4">Secreted protein</fullName>
    </recommendedName>
</protein>
<proteinExistence type="predicted"/>